<accession>A0A2P2P3F7</accession>
<name>A0A2P2P3F7_RHIMU</name>
<evidence type="ECO:0000313" key="1">
    <source>
        <dbReference type="EMBL" id="MBX49285.1"/>
    </source>
</evidence>
<reference evidence="1" key="1">
    <citation type="submission" date="2018-02" db="EMBL/GenBank/DDBJ databases">
        <title>Rhizophora mucronata_Transcriptome.</title>
        <authorList>
            <person name="Meera S.P."/>
            <person name="Sreeshan A."/>
            <person name="Augustine A."/>
        </authorList>
    </citation>
    <scope>NUCLEOTIDE SEQUENCE</scope>
    <source>
        <tissue evidence="1">Leaf</tissue>
    </source>
</reference>
<organism evidence="1">
    <name type="scientific">Rhizophora mucronata</name>
    <name type="common">Asiatic mangrove</name>
    <dbReference type="NCBI Taxonomy" id="61149"/>
    <lineage>
        <taxon>Eukaryota</taxon>
        <taxon>Viridiplantae</taxon>
        <taxon>Streptophyta</taxon>
        <taxon>Embryophyta</taxon>
        <taxon>Tracheophyta</taxon>
        <taxon>Spermatophyta</taxon>
        <taxon>Magnoliopsida</taxon>
        <taxon>eudicotyledons</taxon>
        <taxon>Gunneridae</taxon>
        <taxon>Pentapetalae</taxon>
        <taxon>rosids</taxon>
        <taxon>fabids</taxon>
        <taxon>Malpighiales</taxon>
        <taxon>Rhizophoraceae</taxon>
        <taxon>Rhizophora</taxon>
    </lineage>
</organism>
<sequence length="55" mass="6074">MEHHPWKHHSSSVAVGISTIHGSIIPFNNDCCNRVCRPLSTGKCSAPYAIKLMIK</sequence>
<dbReference type="EMBL" id="GGEC01068801">
    <property type="protein sequence ID" value="MBX49285.1"/>
    <property type="molecule type" value="Transcribed_RNA"/>
</dbReference>
<protein>
    <submittedName>
        <fullName evidence="1">Uncharacterized protein</fullName>
    </submittedName>
</protein>
<proteinExistence type="predicted"/>
<dbReference type="AlphaFoldDB" id="A0A2P2P3F7"/>